<sequence length="88" mass="9769">MTLTKAQTANLVSLIRTTEQDDLNCDGCFDQVAIFAENTITGRDVEDAFAAVATHLRQCECCRDEFNALLSGIRELQAATETRDDQRV</sequence>
<evidence type="ECO:0000313" key="2">
    <source>
        <dbReference type="Proteomes" id="UP000536179"/>
    </source>
</evidence>
<dbReference type="AlphaFoldDB" id="A0A7W5H6B5"/>
<comment type="caution">
    <text evidence="1">The sequence shown here is derived from an EMBL/GenBank/DDBJ whole genome shotgun (WGS) entry which is preliminary data.</text>
</comment>
<dbReference type="EMBL" id="JACHXU010000007">
    <property type="protein sequence ID" value="MBB3206815.1"/>
    <property type="molecule type" value="Genomic_DNA"/>
</dbReference>
<gene>
    <name evidence="1" type="ORF">FHS27_002627</name>
</gene>
<proteinExistence type="predicted"/>
<organism evidence="1 2">
    <name type="scientific">Aporhodopirellula rubra</name>
    <dbReference type="NCBI Taxonomy" id="980271"/>
    <lineage>
        <taxon>Bacteria</taxon>
        <taxon>Pseudomonadati</taxon>
        <taxon>Planctomycetota</taxon>
        <taxon>Planctomycetia</taxon>
        <taxon>Pirellulales</taxon>
        <taxon>Pirellulaceae</taxon>
        <taxon>Aporhodopirellula</taxon>
    </lineage>
</organism>
<evidence type="ECO:0000313" key="1">
    <source>
        <dbReference type="EMBL" id="MBB3206815.1"/>
    </source>
</evidence>
<name>A0A7W5H6B5_9BACT</name>
<keyword evidence="2" id="KW-1185">Reference proteome</keyword>
<reference evidence="1 2" key="1">
    <citation type="submission" date="2020-08" db="EMBL/GenBank/DDBJ databases">
        <title>Genomic Encyclopedia of Type Strains, Phase III (KMG-III): the genomes of soil and plant-associated and newly described type strains.</title>
        <authorList>
            <person name="Whitman W."/>
        </authorList>
    </citation>
    <scope>NUCLEOTIDE SEQUENCE [LARGE SCALE GENOMIC DNA]</scope>
    <source>
        <strain evidence="1 2">CECT 8075</strain>
    </source>
</reference>
<accession>A0A7W5H6B5</accession>
<dbReference type="Proteomes" id="UP000536179">
    <property type="component" value="Unassembled WGS sequence"/>
</dbReference>
<protein>
    <submittedName>
        <fullName evidence="1">Putative anti-sigma-YlaC factor YlaD</fullName>
    </submittedName>
</protein>